<dbReference type="InterPro" id="IPR001138">
    <property type="entry name" value="Zn2Cys6_DnaBD"/>
</dbReference>
<dbReference type="InterPro" id="IPR036864">
    <property type="entry name" value="Zn2-C6_fun-type_DNA-bd_sf"/>
</dbReference>
<dbReference type="GO" id="GO:0000981">
    <property type="term" value="F:DNA-binding transcription factor activity, RNA polymerase II-specific"/>
    <property type="evidence" value="ECO:0007669"/>
    <property type="project" value="EnsemblFungi"/>
</dbReference>
<dbReference type="HOGENOM" id="CLU_004517_1_1_1"/>
<keyword evidence="7" id="KW-0539">Nucleus</keyword>
<dbReference type="GeneID" id="11493815"/>
<keyword evidence="10" id="KW-1185">Reference proteome</keyword>
<evidence type="ECO:0000313" key="10">
    <source>
        <dbReference type="Proteomes" id="UP000000689"/>
    </source>
</evidence>
<dbReference type="Pfam" id="PF00172">
    <property type="entry name" value="Zn_clus"/>
    <property type="match status" value="1"/>
</dbReference>
<dbReference type="SMART" id="SM00066">
    <property type="entry name" value="GAL4"/>
    <property type="match status" value="1"/>
</dbReference>
<gene>
    <name evidence="9" type="primary">NDAI0I02350</name>
    <name evidence="9" type="ordered locus">NDAI_0I02350</name>
</gene>
<dbReference type="KEGG" id="ndi:NDAI_0I02350"/>
<dbReference type="PANTHER" id="PTHR47782">
    <property type="entry name" value="ZN(II)2CYS6 TRANSCRIPTION FACTOR (EUROFUNG)-RELATED"/>
    <property type="match status" value="1"/>
</dbReference>
<reference evidence="9 10" key="1">
    <citation type="journal article" date="2011" name="Proc. Natl. Acad. Sci. U.S.A.">
        <title>Evolutionary erosion of yeast sex chromosomes by mating-type switching accidents.</title>
        <authorList>
            <person name="Gordon J.L."/>
            <person name="Armisen D."/>
            <person name="Proux-Wera E."/>
            <person name="Oheigeartaigh S.S."/>
            <person name="Byrne K.P."/>
            <person name="Wolfe K.H."/>
        </authorList>
    </citation>
    <scope>NUCLEOTIDE SEQUENCE [LARGE SCALE GENOMIC DNA]</scope>
    <source>
        <strain evidence="10">ATCC 10597 / BCRC 20456 / CBS 421 / NBRC 0211 / NRRL Y-12639</strain>
    </source>
</reference>
<dbReference type="InterPro" id="IPR007219">
    <property type="entry name" value="XnlR_reg_dom"/>
</dbReference>
<comment type="subcellular location">
    <subcellularLocation>
        <location evidence="1">Nucleus</location>
    </subcellularLocation>
</comment>
<dbReference type="Proteomes" id="UP000000689">
    <property type="component" value="Chromosome 9"/>
</dbReference>
<dbReference type="SUPFAM" id="SSF57959">
    <property type="entry name" value="Leucine zipper domain"/>
    <property type="match status" value="1"/>
</dbReference>
<evidence type="ECO:0000256" key="1">
    <source>
        <dbReference type="ARBA" id="ARBA00004123"/>
    </source>
</evidence>
<protein>
    <recommendedName>
        <fullName evidence="8">Zn(2)-C6 fungal-type domain-containing protein</fullName>
    </recommendedName>
</protein>
<dbReference type="CDD" id="cd14723">
    <property type="entry name" value="ZIP_Ppr1"/>
    <property type="match status" value="1"/>
</dbReference>
<dbReference type="AlphaFoldDB" id="G0WG93"/>
<keyword evidence="2" id="KW-0479">Metal-binding</keyword>
<evidence type="ECO:0000259" key="8">
    <source>
        <dbReference type="PROSITE" id="PS50048"/>
    </source>
</evidence>
<dbReference type="STRING" id="1071378.G0WG93"/>
<dbReference type="GO" id="GO:0008270">
    <property type="term" value="F:zinc ion binding"/>
    <property type="evidence" value="ECO:0007669"/>
    <property type="project" value="EnsemblFungi"/>
</dbReference>
<dbReference type="GO" id="GO:0045944">
    <property type="term" value="P:positive regulation of transcription by RNA polymerase II"/>
    <property type="evidence" value="ECO:0007669"/>
    <property type="project" value="EnsemblFungi"/>
</dbReference>
<dbReference type="EMBL" id="HE580275">
    <property type="protein sequence ID" value="CCD26804.1"/>
    <property type="molecule type" value="Genomic_DNA"/>
</dbReference>
<dbReference type="OrthoDB" id="2399539at2759"/>
<evidence type="ECO:0000256" key="2">
    <source>
        <dbReference type="ARBA" id="ARBA00022723"/>
    </source>
</evidence>
<dbReference type="eggNOG" id="ENOG502QR1M">
    <property type="taxonomic scope" value="Eukaryota"/>
</dbReference>
<organism evidence="9 10">
    <name type="scientific">Naumovozyma dairenensis (strain ATCC 10597 / BCRC 20456 / CBS 421 / NBRC 0211 / NRRL Y-12639)</name>
    <name type="common">Saccharomyces dairenensis</name>
    <dbReference type="NCBI Taxonomy" id="1071378"/>
    <lineage>
        <taxon>Eukaryota</taxon>
        <taxon>Fungi</taxon>
        <taxon>Dikarya</taxon>
        <taxon>Ascomycota</taxon>
        <taxon>Saccharomycotina</taxon>
        <taxon>Saccharomycetes</taxon>
        <taxon>Saccharomycetales</taxon>
        <taxon>Saccharomycetaceae</taxon>
        <taxon>Naumovozyma</taxon>
    </lineage>
</organism>
<keyword evidence="5" id="KW-0238">DNA-binding</keyword>
<dbReference type="GO" id="GO:1900399">
    <property type="term" value="P:positive regulation of pyrimidine nucleotide biosynthetic process"/>
    <property type="evidence" value="ECO:0007669"/>
    <property type="project" value="EnsemblFungi"/>
</dbReference>
<evidence type="ECO:0000256" key="4">
    <source>
        <dbReference type="ARBA" id="ARBA00023015"/>
    </source>
</evidence>
<evidence type="ECO:0000313" key="9">
    <source>
        <dbReference type="EMBL" id="CCD26804.1"/>
    </source>
</evidence>
<dbReference type="Gene3D" id="4.10.240.10">
    <property type="entry name" value="Zn(2)-C6 fungal-type DNA-binding domain"/>
    <property type="match status" value="1"/>
</dbReference>
<sequence>MAKDDTDMKLNRTGMSKPKTACKRCRLKKIKCDNNVPSCSRCAKLRVPCVAVDSATGEDVPRSYILFLEDRVSALMHKLVEVGVNPQDIRGKIPAKSDDKPCNVESYKNLEKNESDDLLAKYLLGRAKALSPTLSIPDVHSSGSYETSYSTKKRKTDTVEVKLPNLDAAVADGTDPADLDETNRAVLGLASIKGTSSSNSFVGDSSGMTFAKLVFTAVNFKPDLISEENDEGIRMREFKSKQYIEATTTSDFDPVELPPRNLAEKYIAKYFTNVNSQLPLFHREFFLKKYFEPIYGRWNPAISLGSDYTKINSDFELPSHAYIPKDETDDAYSQYGNKPWYDVLSIERKKDETKKIIVPKRYHLPYYFLNMVFSIGLGMQVLIASVKTVVTYKRRAYYYSPSVFITTDRLEALTGTVLTVEYALMRPNVPGVWYAMGTVLRLTVDLGLHTEKTNHNLDPYIIDLRRRMFWTVYSLDRQICSYFGRPFGIPEENISTRLPSLLDDAYIVPNNHAVTDYSNVINSEPTTKVVAHSMIEVRKIQADIVRILYAPHAELPRENEDFDNWRASIDERLEQWYARIPNSPEKANCEFNLFFYDLNYHYSKIILYGLSPKCPSLNDAAFQKLHKATKGTIDAFVNLCNTFKVSFTWVAVHNLFMTGMTYLYSVFYYGKHTEDDKNIVLQYTDKVLFCLRNLIGYCDSAKTCYQSYKVLSAAVFKLKYPTILNSNDIKDTLSRNQIKFVPPKLPSSSPISNSSTCFKTDSYAPHDEFHPTDEKRFSEILDIPLDQFFTELEKVSGLSEQQNEHFDPKVLQDGIKSNDATENVHTGPSNFDLDRDILFQVTSQPMWDDLFMAIGNDIGSTHDNNAFPGLTYNDNNKNDQNNSGMMNNI</sequence>
<dbReference type="CDD" id="cd00067">
    <property type="entry name" value="GAL4"/>
    <property type="match status" value="1"/>
</dbReference>
<dbReference type="SMART" id="SM00906">
    <property type="entry name" value="Fungal_trans"/>
    <property type="match status" value="1"/>
</dbReference>
<dbReference type="OMA" id="HANPQMP"/>
<dbReference type="CDD" id="cd12148">
    <property type="entry name" value="fungal_TF_MHR"/>
    <property type="match status" value="1"/>
</dbReference>
<keyword evidence="3" id="KW-0862">Zinc</keyword>
<dbReference type="PROSITE" id="PS50048">
    <property type="entry name" value="ZN2_CY6_FUNGAL_2"/>
    <property type="match status" value="1"/>
</dbReference>
<keyword evidence="6" id="KW-0804">Transcription</keyword>
<evidence type="ECO:0000256" key="3">
    <source>
        <dbReference type="ARBA" id="ARBA00022833"/>
    </source>
</evidence>
<dbReference type="GO" id="GO:0043565">
    <property type="term" value="F:sequence-specific DNA binding"/>
    <property type="evidence" value="ECO:0007669"/>
    <property type="project" value="EnsemblFungi"/>
</dbReference>
<dbReference type="RefSeq" id="XP_003672047.1">
    <property type="nucleotide sequence ID" value="XM_003671999.1"/>
</dbReference>
<dbReference type="InterPro" id="IPR046347">
    <property type="entry name" value="bZIP_sf"/>
</dbReference>
<proteinExistence type="predicted"/>
<dbReference type="Pfam" id="PF04082">
    <property type="entry name" value="Fungal_trans"/>
    <property type="match status" value="1"/>
</dbReference>
<dbReference type="GO" id="GO:0006351">
    <property type="term" value="P:DNA-templated transcription"/>
    <property type="evidence" value="ECO:0007669"/>
    <property type="project" value="InterPro"/>
</dbReference>
<feature type="domain" description="Zn(2)-C6 fungal-type" evidence="8">
    <location>
        <begin position="21"/>
        <end position="51"/>
    </location>
</feature>
<evidence type="ECO:0000256" key="7">
    <source>
        <dbReference type="ARBA" id="ARBA00023242"/>
    </source>
</evidence>
<dbReference type="PANTHER" id="PTHR47782:SF1">
    <property type="entry name" value="PYRIMIDINE PATHWAY REGULATORY PROTEIN 1"/>
    <property type="match status" value="1"/>
</dbReference>
<dbReference type="PROSITE" id="PS00463">
    <property type="entry name" value="ZN2_CY6_FUNGAL_1"/>
    <property type="match status" value="1"/>
</dbReference>
<evidence type="ECO:0000256" key="6">
    <source>
        <dbReference type="ARBA" id="ARBA00023163"/>
    </source>
</evidence>
<accession>G0WG93</accession>
<dbReference type="InterPro" id="IPR052202">
    <property type="entry name" value="Yeast_MetPath_Reg"/>
</dbReference>
<evidence type="ECO:0000256" key="5">
    <source>
        <dbReference type="ARBA" id="ARBA00023125"/>
    </source>
</evidence>
<dbReference type="GO" id="GO:0005634">
    <property type="term" value="C:nucleus"/>
    <property type="evidence" value="ECO:0007669"/>
    <property type="project" value="UniProtKB-SubCell"/>
</dbReference>
<keyword evidence="4" id="KW-0805">Transcription regulation</keyword>
<dbReference type="SUPFAM" id="SSF57701">
    <property type="entry name" value="Zn2/Cys6 DNA-binding domain"/>
    <property type="match status" value="1"/>
</dbReference>
<name>G0WG93_NAUDC</name>